<feature type="transmembrane region" description="Helical" evidence="1">
    <location>
        <begin position="120"/>
        <end position="143"/>
    </location>
</feature>
<evidence type="ECO:0000313" key="3">
    <source>
        <dbReference type="Proteomes" id="UP000219338"/>
    </source>
</evidence>
<dbReference type="OMA" id="MYRICHL"/>
<reference evidence="3" key="1">
    <citation type="journal article" date="2017" name="Nat. Ecol. Evol.">
        <title>Genome expansion and lineage-specific genetic innovations in the forest pathogenic fungi Armillaria.</title>
        <authorList>
            <person name="Sipos G."/>
            <person name="Prasanna A.N."/>
            <person name="Walter M.C."/>
            <person name="O'Connor E."/>
            <person name="Balint B."/>
            <person name="Krizsan K."/>
            <person name="Kiss B."/>
            <person name="Hess J."/>
            <person name="Varga T."/>
            <person name="Slot J."/>
            <person name="Riley R."/>
            <person name="Boka B."/>
            <person name="Rigling D."/>
            <person name="Barry K."/>
            <person name="Lee J."/>
            <person name="Mihaltcheva S."/>
            <person name="LaButti K."/>
            <person name="Lipzen A."/>
            <person name="Waldron R."/>
            <person name="Moloney N.M."/>
            <person name="Sperisen C."/>
            <person name="Kredics L."/>
            <person name="Vagvoelgyi C."/>
            <person name="Patrignani A."/>
            <person name="Fitzpatrick D."/>
            <person name="Nagy I."/>
            <person name="Doyle S."/>
            <person name="Anderson J.B."/>
            <person name="Grigoriev I.V."/>
            <person name="Gueldener U."/>
            <person name="Muensterkoetter M."/>
            <person name="Nagy L.G."/>
        </authorList>
    </citation>
    <scope>NUCLEOTIDE SEQUENCE [LARGE SCALE GENOMIC DNA]</scope>
    <source>
        <strain evidence="3">C18/9</strain>
    </source>
</reference>
<dbReference type="Proteomes" id="UP000219338">
    <property type="component" value="Unassembled WGS sequence"/>
</dbReference>
<gene>
    <name evidence="2" type="ORF">ARMOST_18698</name>
</gene>
<accession>A0A284S2G8</accession>
<dbReference type="OrthoDB" id="2974901at2759"/>
<organism evidence="2 3">
    <name type="scientific">Armillaria ostoyae</name>
    <name type="common">Armillaria root rot fungus</name>
    <dbReference type="NCBI Taxonomy" id="47428"/>
    <lineage>
        <taxon>Eukaryota</taxon>
        <taxon>Fungi</taxon>
        <taxon>Dikarya</taxon>
        <taxon>Basidiomycota</taxon>
        <taxon>Agaricomycotina</taxon>
        <taxon>Agaricomycetes</taxon>
        <taxon>Agaricomycetidae</taxon>
        <taxon>Agaricales</taxon>
        <taxon>Marasmiineae</taxon>
        <taxon>Physalacriaceae</taxon>
        <taxon>Armillaria</taxon>
    </lineage>
</organism>
<dbReference type="AlphaFoldDB" id="A0A284S2G8"/>
<keyword evidence="1" id="KW-0472">Membrane</keyword>
<feature type="transmembrane region" description="Helical" evidence="1">
    <location>
        <begin position="149"/>
        <end position="169"/>
    </location>
</feature>
<name>A0A284S2G8_ARMOS</name>
<dbReference type="EMBL" id="FUEG01000027">
    <property type="protein sequence ID" value="SJL15212.1"/>
    <property type="molecule type" value="Genomic_DNA"/>
</dbReference>
<keyword evidence="1" id="KW-0812">Transmembrane</keyword>
<evidence type="ECO:0000313" key="2">
    <source>
        <dbReference type="EMBL" id="SJL15212.1"/>
    </source>
</evidence>
<protein>
    <submittedName>
        <fullName evidence="2">Uncharacterized protein</fullName>
    </submittedName>
</protein>
<sequence>MSTSSTHYLIFVRSLLRATPTTMIASSTITSLPLSTRDFSPVVIRQGDERIAVPKFILRDADSITVLELTFDQILKSSSKTKGLKGYESTIIYIPLKYLPSLLPYVTSVEFEVRKGSHPFIGLLFFLIVTVTVASVSNGYPIMHLPLHLFQLIVTVMYRICHLVVRWLVNGVEASGLFDLNEGIRV</sequence>
<proteinExistence type="predicted"/>
<keyword evidence="1" id="KW-1133">Transmembrane helix</keyword>
<keyword evidence="3" id="KW-1185">Reference proteome</keyword>
<evidence type="ECO:0000256" key="1">
    <source>
        <dbReference type="SAM" id="Phobius"/>
    </source>
</evidence>